<dbReference type="InterPro" id="IPR004155">
    <property type="entry name" value="PBS_lyase_HEAT"/>
</dbReference>
<evidence type="ECO:0000313" key="3">
    <source>
        <dbReference type="Proteomes" id="UP001165089"/>
    </source>
</evidence>
<sequence>MTIRPLDLPEGLLLQILFWATLALIGLVSALVLFGALLQARRDRQNRHRIACFRDWEARLAVHLFGEGPGRHPFGEVPRRDRWLFRSFLARYQATLAGREALLLRELYLGLGVHTSLPRRLRSRQPRTRARAAQEIGAFRLGGYLGLLPPLLHDPVPYVAHAAAQALTRSRDLAYAGPVMDWAIHEDTYQRERLLRVLEGFGPELLPWMEAHLPLPEADPGPWVLFALLAGSQRHRESQPRLLDLLGIPNLDLQASTLKALAALADPTLYDRVRPLAFHEAWEIRAQAARALGVLGGPGAVPDLIQLTADRVFEVRRNAAQGLADLGHAGAAALGWLAEDPGADPFARDMARERLEWADERGHQ</sequence>
<dbReference type="InterPro" id="IPR016024">
    <property type="entry name" value="ARM-type_fold"/>
</dbReference>
<feature type="transmembrane region" description="Helical" evidence="1">
    <location>
        <begin position="12"/>
        <end position="38"/>
    </location>
</feature>
<dbReference type="SMART" id="SM00567">
    <property type="entry name" value="EZ_HEAT"/>
    <property type="match status" value="3"/>
</dbReference>
<dbReference type="Pfam" id="PF13646">
    <property type="entry name" value="HEAT_2"/>
    <property type="match status" value="1"/>
</dbReference>
<evidence type="ECO:0000256" key="1">
    <source>
        <dbReference type="SAM" id="Phobius"/>
    </source>
</evidence>
<keyword evidence="1" id="KW-0812">Transmembrane</keyword>
<accession>A0ABQ5Q7A1</accession>
<keyword evidence="1" id="KW-0472">Membrane</keyword>
<protein>
    <recommendedName>
        <fullName evidence="4">HEAT repeat domain-containing protein</fullName>
    </recommendedName>
</protein>
<dbReference type="PANTHER" id="PTHR12697:SF5">
    <property type="entry name" value="DEOXYHYPUSINE HYDROXYLASE"/>
    <property type="match status" value="1"/>
</dbReference>
<dbReference type="SUPFAM" id="SSF48371">
    <property type="entry name" value="ARM repeat"/>
    <property type="match status" value="2"/>
</dbReference>
<dbReference type="InterPro" id="IPR011989">
    <property type="entry name" value="ARM-like"/>
</dbReference>
<evidence type="ECO:0008006" key="4">
    <source>
        <dbReference type="Google" id="ProtNLM"/>
    </source>
</evidence>
<comment type="caution">
    <text evidence="2">The sequence shown here is derived from an EMBL/GenBank/DDBJ whole genome shotgun (WGS) entry which is preliminary data.</text>
</comment>
<proteinExistence type="predicted"/>
<keyword evidence="3" id="KW-1185">Reference proteome</keyword>
<reference evidence="2 3" key="1">
    <citation type="journal article" date="2023" name="Antonie Van Leeuwenhoek">
        <title>Mesoterricola silvestris gen. nov., sp. nov., Mesoterricola sediminis sp. nov., Geothrix oryzae sp. nov., Geothrix edaphica sp. nov., Geothrix rubra sp. nov., and Geothrix limicola sp. nov., six novel members of Acidobacteriota isolated from soils.</title>
        <authorList>
            <person name="Itoh H."/>
            <person name="Sugisawa Y."/>
            <person name="Mise K."/>
            <person name="Xu Z."/>
            <person name="Kuniyasu M."/>
            <person name="Ushijima N."/>
            <person name="Kawano K."/>
            <person name="Kobayashi E."/>
            <person name="Shiratori Y."/>
            <person name="Masuda Y."/>
            <person name="Senoo K."/>
        </authorList>
    </citation>
    <scope>NUCLEOTIDE SEQUENCE [LARGE SCALE GENOMIC DNA]</scope>
    <source>
        <strain evidence="2 3">Red803</strain>
    </source>
</reference>
<keyword evidence="1" id="KW-1133">Transmembrane helix</keyword>
<gene>
    <name evidence="2" type="ORF">GETHPA_20900</name>
</gene>
<dbReference type="Gene3D" id="1.25.10.10">
    <property type="entry name" value="Leucine-rich Repeat Variant"/>
    <property type="match status" value="2"/>
</dbReference>
<organism evidence="2 3">
    <name type="scientific">Geothrix rubra</name>
    <dbReference type="NCBI Taxonomy" id="2927977"/>
    <lineage>
        <taxon>Bacteria</taxon>
        <taxon>Pseudomonadati</taxon>
        <taxon>Acidobacteriota</taxon>
        <taxon>Holophagae</taxon>
        <taxon>Holophagales</taxon>
        <taxon>Holophagaceae</taxon>
        <taxon>Geothrix</taxon>
    </lineage>
</organism>
<dbReference type="Proteomes" id="UP001165089">
    <property type="component" value="Unassembled WGS sequence"/>
</dbReference>
<dbReference type="EMBL" id="BSDD01000004">
    <property type="protein sequence ID" value="GLH70557.1"/>
    <property type="molecule type" value="Genomic_DNA"/>
</dbReference>
<name>A0ABQ5Q7A1_9BACT</name>
<dbReference type="PANTHER" id="PTHR12697">
    <property type="entry name" value="PBS LYASE HEAT-LIKE PROTEIN"/>
    <property type="match status" value="1"/>
</dbReference>
<evidence type="ECO:0000313" key="2">
    <source>
        <dbReference type="EMBL" id="GLH70557.1"/>
    </source>
</evidence>
<dbReference type="RefSeq" id="WP_285725892.1">
    <property type="nucleotide sequence ID" value="NZ_BSDD01000004.1"/>
</dbReference>